<evidence type="ECO:0000313" key="7">
    <source>
        <dbReference type="EMBL" id="VFU57412.1"/>
    </source>
</evidence>
<evidence type="ECO:0000256" key="3">
    <source>
        <dbReference type="ARBA" id="ARBA00023002"/>
    </source>
</evidence>
<keyword evidence="3" id="KW-0560">Oxidoreductase</keyword>
<dbReference type="GO" id="GO:0046246">
    <property type="term" value="P:terpene biosynthetic process"/>
    <property type="evidence" value="ECO:0007669"/>
    <property type="project" value="TreeGrafter"/>
</dbReference>
<proteinExistence type="predicted"/>
<organism evidence="6">
    <name type="scientific">Salix viminalis</name>
    <name type="common">Common osier</name>
    <name type="synonym">Basket willow</name>
    <dbReference type="NCBI Taxonomy" id="40686"/>
    <lineage>
        <taxon>Eukaryota</taxon>
        <taxon>Viridiplantae</taxon>
        <taxon>Streptophyta</taxon>
        <taxon>Embryophyta</taxon>
        <taxon>Tracheophyta</taxon>
        <taxon>Spermatophyta</taxon>
        <taxon>Magnoliopsida</taxon>
        <taxon>eudicotyledons</taxon>
        <taxon>Gunneridae</taxon>
        <taxon>Pentapetalae</taxon>
        <taxon>rosids</taxon>
        <taxon>fabids</taxon>
        <taxon>Malpighiales</taxon>
        <taxon>Salicaceae</taxon>
        <taxon>Saliceae</taxon>
        <taxon>Salix</taxon>
    </lineage>
</organism>
<sequence length="137" mass="15991">MGYDHAMLVFSPHGQYWCDKRKLTMTELLPNSRLEMLKHVRDTKTKLLLKDLHDISIKNGGYVMVEMKGKFAKLTMNIIVRMLAWKRYFGTDTNANEESGRLQRLGRFLLSIGGYVSKMKRTTMEIDSLFSSWVKDH</sequence>
<name>A0A6N2MP41_SALVM</name>
<protein>
    <recommendedName>
        <fullName evidence="8">Cytochrome P450</fullName>
    </recommendedName>
</protein>
<reference evidence="6" key="1">
    <citation type="submission" date="2019-03" db="EMBL/GenBank/DDBJ databases">
        <authorList>
            <person name="Mank J."/>
            <person name="Almeida P."/>
        </authorList>
    </citation>
    <scope>NUCLEOTIDE SEQUENCE</scope>
    <source>
        <strain evidence="6">78183</strain>
    </source>
</reference>
<keyword evidence="2" id="KW-0479">Metal-binding</keyword>
<dbReference type="GO" id="GO:0004497">
    <property type="term" value="F:monooxygenase activity"/>
    <property type="evidence" value="ECO:0007669"/>
    <property type="project" value="UniProtKB-KW"/>
</dbReference>
<dbReference type="GO" id="GO:0020037">
    <property type="term" value="F:heme binding"/>
    <property type="evidence" value="ECO:0007669"/>
    <property type="project" value="InterPro"/>
</dbReference>
<dbReference type="InterPro" id="IPR050651">
    <property type="entry name" value="Plant_Cytochrome_P450_Monoox"/>
</dbReference>
<dbReference type="GO" id="GO:0005506">
    <property type="term" value="F:iron ion binding"/>
    <property type="evidence" value="ECO:0007669"/>
    <property type="project" value="InterPro"/>
</dbReference>
<keyword evidence="5" id="KW-0503">Monooxygenase</keyword>
<evidence type="ECO:0000256" key="4">
    <source>
        <dbReference type="ARBA" id="ARBA00023004"/>
    </source>
</evidence>
<evidence type="ECO:0000256" key="1">
    <source>
        <dbReference type="ARBA" id="ARBA00022617"/>
    </source>
</evidence>
<gene>
    <name evidence="6" type="ORF">SVIM_LOCUS347381</name>
    <name evidence="7" type="ORF">SVIM_LOCUS414906</name>
</gene>
<dbReference type="EMBL" id="CAADRP010001943">
    <property type="protein sequence ID" value="VFU57412.1"/>
    <property type="molecule type" value="Genomic_DNA"/>
</dbReference>
<dbReference type="GO" id="GO:0016705">
    <property type="term" value="F:oxidoreductase activity, acting on paired donors, with incorporation or reduction of molecular oxygen"/>
    <property type="evidence" value="ECO:0007669"/>
    <property type="project" value="InterPro"/>
</dbReference>
<evidence type="ECO:0000256" key="5">
    <source>
        <dbReference type="ARBA" id="ARBA00023033"/>
    </source>
</evidence>
<dbReference type="EMBL" id="CAADRP010001759">
    <property type="protein sequence ID" value="VFU51389.1"/>
    <property type="molecule type" value="Genomic_DNA"/>
</dbReference>
<dbReference type="Gene3D" id="1.20.930.50">
    <property type="match status" value="1"/>
</dbReference>
<dbReference type="InterPro" id="IPR036396">
    <property type="entry name" value="Cyt_P450_sf"/>
</dbReference>
<accession>A0A6N2MP41</accession>
<evidence type="ECO:0000313" key="6">
    <source>
        <dbReference type="EMBL" id="VFU51389.1"/>
    </source>
</evidence>
<dbReference type="PANTHER" id="PTHR47947:SF8">
    <property type="entry name" value="CYTOCHROME P450 82C4-LIKE"/>
    <property type="match status" value="1"/>
</dbReference>
<evidence type="ECO:0008006" key="8">
    <source>
        <dbReference type="Google" id="ProtNLM"/>
    </source>
</evidence>
<dbReference type="SUPFAM" id="SSF48264">
    <property type="entry name" value="Cytochrome P450"/>
    <property type="match status" value="1"/>
</dbReference>
<keyword evidence="4" id="KW-0408">Iron</keyword>
<keyword evidence="1" id="KW-0349">Heme</keyword>
<evidence type="ECO:0000256" key="2">
    <source>
        <dbReference type="ARBA" id="ARBA00022723"/>
    </source>
</evidence>
<dbReference type="PANTHER" id="PTHR47947">
    <property type="entry name" value="CYTOCHROME P450 82C3-RELATED"/>
    <property type="match status" value="1"/>
</dbReference>
<dbReference type="AlphaFoldDB" id="A0A6N2MP41"/>